<feature type="domain" description="Phospholipase D N-terminal" evidence="2">
    <location>
        <begin position="48"/>
        <end position="137"/>
    </location>
</feature>
<comment type="caution">
    <text evidence="3">The sequence shown here is derived from an EMBL/GenBank/DDBJ whole genome shotgun (WGS) entry which is preliminary data.</text>
</comment>
<organism evidence="3 4">
    <name type="scientific">Pseudoalteromonas piscicida</name>
    <dbReference type="NCBI Taxonomy" id="43662"/>
    <lineage>
        <taxon>Bacteria</taxon>
        <taxon>Pseudomonadati</taxon>
        <taxon>Pseudomonadota</taxon>
        <taxon>Gammaproteobacteria</taxon>
        <taxon>Alteromonadales</taxon>
        <taxon>Pseudoalteromonadaceae</taxon>
        <taxon>Pseudoalteromonas</taxon>
    </lineage>
</organism>
<dbReference type="PROSITE" id="PS51257">
    <property type="entry name" value="PROKAR_LIPOPROTEIN"/>
    <property type="match status" value="1"/>
</dbReference>
<protein>
    <submittedName>
        <fullName evidence="3">Alkaline phosphatase</fullName>
    </submittedName>
</protein>
<evidence type="ECO:0000313" key="4">
    <source>
        <dbReference type="Proteomes" id="UP000228621"/>
    </source>
</evidence>
<dbReference type="Pfam" id="PF09423">
    <property type="entry name" value="PhoD"/>
    <property type="match status" value="1"/>
</dbReference>
<feature type="domain" description="PhoD-like phosphatase metallophosphatase" evidence="1">
    <location>
        <begin position="148"/>
        <end position="546"/>
    </location>
</feature>
<keyword evidence="4" id="KW-1185">Reference proteome</keyword>
<dbReference type="InterPro" id="IPR032093">
    <property type="entry name" value="PhoD_N"/>
</dbReference>
<evidence type="ECO:0000259" key="1">
    <source>
        <dbReference type="Pfam" id="PF09423"/>
    </source>
</evidence>
<reference evidence="4" key="1">
    <citation type="journal article" date="2019" name="Genome Announc.">
        <title>Draft Genome Sequence of Pseudoalteromonas piscicida Strain 36Y ROTHPW, an Hypersaline Seawater Isolate from the South Coast of Sonora, Mexico.</title>
        <authorList>
            <person name="Sanchez-Diaz R."/>
            <person name="Molina-Garza Z.J."/>
            <person name="Cruz-Suarez L.E."/>
            <person name="Selvin J."/>
            <person name="Kiran G.S."/>
            <person name="Ibarra-Gamez J.C."/>
            <person name="Gomez-Gil B."/>
            <person name="Galaviz-Silva L."/>
        </authorList>
    </citation>
    <scope>NUCLEOTIDE SEQUENCE [LARGE SCALE GENOMIC DNA]</scope>
    <source>
        <strain evidence="4">36Y_RITHPW</strain>
    </source>
</reference>
<dbReference type="InterPro" id="IPR018946">
    <property type="entry name" value="PhoD-like_MPP"/>
</dbReference>
<dbReference type="SUPFAM" id="SSF56300">
    <property type="entry name" value="Metallo-dependent phosphatases"/>
    <property type="match status" value="1"/>
</dbReference>
<name>A0A2A5JTR2_PSEO7</name>
<dbReference type="PROSITE" id="PS51318">
    <property type="entry name" value="TAT"/>
    <property type="match status" value="1"/>
</dbReference>
<dbReference type="Gene3D" id="3.60.21.70">
    <property type="entry name" value="PhoD-like phosphatase"/>
    <property type="match status" value="1"/>
</dbReference>
<dbReference type="RefSeq" id="WP_099641194.1">
    <property type="nucleotide sequence ID" value="NZ_NKHF01000025.1"/>
</dbReference>
<evidence type="ECO:0000313" key="3">
    <source>
        <dbReference type="EMBL" id="PCK32756.1"/>
    </source>
</evidence>
<dbReference type="CDD" id="cd07389">
    <property type="entry name" value="MPP_PhoD"/>
    <property type="match status" value="1"/>
</dbReference>
<dbReference type="InterPro" id="IPR052900">
    <property type="entry name" value="Phospholipid_Metab_Enz"/>
</dbReference>
<dbReference type="Gene3D" id="2.60.40.380">
    <property type="entry name" value="Purple acid phosphatase-like, N-terminal"/>
    <property type="match status" value="1"/>
</dbReference>
<accession>A0A2A5JTR2</accession>
<dbReference type="Pfam" id="PF16655">
    <property type="entry name" value="PhoD_N"/>
    <property type="match status" value="1"/>
</dbReference>
<dbReference type="InterPro" id="IPR038607">
    <property type="entry name" value="PhoD-like_sf"/>
</dbReference>
<evidence type="ECO:0000259" key="2">
    <source>
        <dbReference type="Pfam" id="PF16655"/>
    </source>
</evidence>
<dbReference type="AlphaFoldDB" id="A0A2A5JTR2"/>
<dbReference type="InterPro" id="IPR006311">
    <property type="entry name" value="TAT_signal"/>
</dbReference>
<sequence>MASFTRRDFIKSALMGVGAATISVSLVGCGSSDSKAVATNDFAVSFNHGVASGDPLADSVILWTRVTPEGTPSSVDVTLQVSETEDFGVLLQSHQLSALAKNDYTVKVDLNGLSANSRYFYRFVTKDTHSPIGKCKTLPVNDVTEVKLAVMSCANYPAGYFHVYAQAAKRSDLDAVLHLGDYIYEYGMGGYATEDAQAMGRDLEADNAEEILSLDDYRRRYAKYRTDVGLQALHASVPFIAVWDDHEVCNDSYMGGAENHNEGEGEYSARKLAALQAYYEWMPVRPMVKGQLESLYRKFEFGDLLSLYMLDTRHESRAQALDYQNYIDPATGQVDFEGFQADLSSPSQQLLGVNQLTWLTDNIKTSAAKWQVLGQQVLMTKMMIPAELLMSLANPSAQMSAQLSELAQIKGRLLAGDPSLTEPEKARVTFTAPYNLDAWDGYPVEREVILQTAKAANKNLVVVAGDTHNAWSGKLRNAKGEVCGYEYATASVSSPGLEQYLQLNDEQALQFADVLQLLVDDLEYANIHQRGYLTLTFTKEKVQSEWHFVNTVKQEQFESHNKQTELVLSLKG</sequence>
<dbReference type="EMBL" id="NKHF01000025">
    <property type="protein sequence ID" value="PCK32756.1"/>
    <property type="molecule type" value="Genomic_DNA"/>
</dbReference>
<dbReference type="OrthoDB" id="327733at2"/>
<dbReference type="PANTHER" id="PTHR43606:SF2">
    <property type="entry name" value="ALKALINE PHOSPHATASE FAMILY PROTEIN (AFU_ORTHOLOGUE AFUA_5G03860)"/>
    <property type="match status" value="1"/>
</dbReference>
<dbReference type="PANTHER" id="PTHR43606">
    <property type="entry name" value="PHOSPHATASE, PUTATIVE (AFU_ORTHOLOGUE AFUA_6G08710)-RELATED"/>
    <property type="match status" value="1"/>
</dbReference>
<dbReference type="Proteomes" id="UP000228621">
    <property type="component" value="Unassembled WGS sequence"/>
</dbReference>
<gene>
    <name evidence="3" type="ORF">CEX98_05925</name>
</gene>
<proteinExistence type="predicted"/>
<dbReference type="InterPro" id="IPR029052">
    <property type="entry name" value="Metallo-depent_PP-like"/>
</dbReference>